<evidence type="ECO:0008006" key="3">
    <source>
        <dbReference type="Google" id="ProtNLM"/>
    </source>
</evidence>
<proteinExistence type="predicted"/>
<sequence length="146" mass="16886">DNEEDDEYDPENYKVPKNPFKISTAVLPGKSVTIPISHLDFESPFLYRKLEVPDVITWIHYGDCELCGGENREFCAGCNGKRILNNFTYVGRSSGDCGIRMLCPLCIGVEYAVKSISYDPDYESDEEEQRAYYKWVWNRKRELSYA</sequence>
<dbReference type="EMBL" id="JAOQBH010000006">
    <property type="protein sequence ID" value="KAJ4135034.1"/>
    <property type="molecule type" value="Genomic_DNA"/>
</dbReference>
<dbReference type="Proteomes" id="UP001152024">
    <property type="component" value="Unassembled WGS sequence"/>
</dbReference>
<comment type="caution">
    <text evidence="1">The sequence shown here is derived from an EMBL/GenBank/DDBJ whole genome shotgun (WGS) entry which is preliminary data.</text>
</comment>
<gene>
    <name evidence="1" type="ORF">NW768_004645</name>
</gene>
<accession>A0ABQ8RGW0</accession>
<feature type="non-terminal residue" evidence="1">
    <location>
        <position position="1"/>
    </location>
</feature>
<name>A0ABQ8RGW0_FUSEQ</name>
<reference evidence="1" key="1">
    <citation type="submission" date="2022-09" db="EMBL/GenBank/DDBJ databases">
        <title>Fusarium specimens isolated from Avocado Roots.</title>
        <authorList>
            <person name="Stajich J."/>
            <person name="Roper C."/>
            <person name="Heimlech-Rivalta G."/>
        </authorList>
    </citation>
    <scope>NUCLEOTIDE SEQUENCE</scope>
    <source>
        <strain evidence="1">CF00095</strain>
    </source>
</reference>
<organism evidence="1 2">
    <name type="scientific">Fusarium equiseti</name>
    <name type="common">Fusarium scirpi</name>
    <dbReference type="NCBI Taxonomy" id="61235"/>
    <lineage>
        <taxon>Eukaryota</taxon>
        <taxon>Fungi</taxon>
        <taxon>Dikarya</taxon>
        <taxon>Ascomycota</taxon>
        <taxon>Pezizomycotina</taxon>
        <taxon>Sordariomycetes</taxon>
        <taxon>Hypocreomycetidae</taxon>
        <taxon>Hypocreales</taxon>
        <taxon>Nectriaceae</taxon>
        <taxon>Fusarium</taxon>
        <taxon>Fusarium incarnatum-equiseti species complex</taxon>
    </lineage>
</organism>
<evidence type="ECO:0000313" key="1">
    <source>
        <dbReference type="EMBL" id="KAJ4135034.1"/>
    </source>
</evidence>
<keyword evidence="2" id="KW-1185">Reference proteome</keyword>
<evidence type="ECO:0000313" key="2">
    <source>
        <dbReference type="Proteomes" id="UP001152024"/>
    </source>
</evidence>
<protein>
    <recommendedName>
        <fullName evidence="3">RanBP2-type domain-containing protein</fullName>
    </recommendedName>
</protein>